<proteinExistence type="predicted"/>
<evidence type="ECO:0000313" key="3">
    <source>
        <dbReference type="Proteomes" id="UP001283361"/>
    </source>
</evidence>
<name>A0AAE0YEE9_9GAST</name>
<evidence type="ECO:0000256" key="1">
    <source>
        <dbReference type="SAM" id="MobiDB-lite"/>
    </source>
</evidence>
<accession>A0AAE0YEE9</accession>
<protein>
    <submittedName>
        <fullName evidence="2">Uncharacterized protein</fullName>
    </submittedName>
</protein>
<reference evidence="2" key="1">
    <citation type="journal article" date="2023" name="G3 (Bethesda)">
        <title>A reference genome for the long-term kleptoplast-retaining sea slug Elysia crispata morphotype clarki.</title>
        <authorList>
            <person name="Eastman K.E."/>
            <person name="Pendleton A.L."/>
            <person name="Shaikh M.A."/>
            <person name="Suttiyut T."/>
            <person name="Ogas R."/>
            <person name="Tomko P."/>
            <person name="Gavelis G."/>
            <person name="Widhalm J.R."/>
            <person name="Wisecaver J.H."/>
        </authorList>
    </citation>
    <scope>NUCLEOTIDE SEQUENCE</scope>
    <source>
        <strain evidence="2">ECLA1</strain>
    </source>
</reference>
<gene>
    <name evidence="2" type="ORF">RRG08_063967</name>
</gene>
<dbReference type="Proteomes" id="UP001283361">
    <property type="component" value="Unassembled WGS sequence"/>
</dbReference>
<dbReference type="AlphaFoldDB" id="A0AAE0YEE9"/>
<organism evidence="2 3">
    <name type="scientific">Elysia crispata</name>
    <name type="common">lettuce slug</name>
    <dbReference type="NCBI Taxonomy" id="231223"/>
    <lineage>
        <taxon>Eukaryota</taxon>
        <taxon>Metazoa</taxon>
        <taxon>Spiralia</taxon>
        <taxon>Lophotrochozoa</taxon>
        <taxon>Mollusca</taxon>
        <taxon>Gastropoda</taxon>
        <taxon>Heterobranchia</taxon>
        <taxon>Euthyneura</taxon>
        <taxon>Panpulmonata</taxon>
        <taxon>Sacoglossa</taxon>
        <taxon>Placobranchoidea</taxon>
        <taxon>Plakobranchidae</taxon>
        <taxon>Elysia</taxon>
    </lineage>
</organism>
<feature type="compositionally biased region" description="Basic and acidic residues" evidence="1">
    <location>
        <begin position="88"/>
        <end position="97"/>
    </location>
</feature>
<keyword evidence="3" id="KW-1185">Reference proteome</keyword>
<dbReference type="EMBL" id="JAWDGP010006323">
    <property type="protein sequence ID" value="KAK3743104.1"/>
    <property type="molecule type" value="Genomic_DNA"/>
</dbReference>
<feature type="region of interest" description="Disordered" evidence="1">
    <location>
        <begin position="78"/>
        <end position="97"/>
    </location>
</feature>
<evidence type="ECO:0000313" key="2">
    <source>
        <dbReference type="EMBL" id="KAK3743104.1"/>
    </source>
</evidence>
<sequence>MNQTGKIKKAMRLDIHIQTAHSDTLQHNAGQHTYLIHMAEWPLAEAGVESMPCGSQDGLTKQESHWCTRLVALMKLPLGDTGPLESPQARDSRSSID</sequence>
<comment type="caution">
    <text evidence="2">The sequence shown here is derived from an EMBL/GenBank/DDBJ whole genome shotgun (WGS) entry which is preliminary data.</text>
</comment>